<dbReference type="PANTHER" id="PTHR42751:SF1">
    <property type="entry name" value="CATION_PROTON ANTIPORTER YBAL-RELATED"/>
    <property type="match status" value="1"/>
</dbReference>
<evidence type="ECO:0000256" key="8">
    <source>
        <dbReference type="SAM" id="Phobius"/>
    </source>
</evidence>
<dbReference type="GO" id="GO:0008324">
    <property type="term" value="F:monoatomic cation transmembrane transporter activity"/>
    <property type="evidence" value="ECO:0007669"/>
    <property type="project" value="InterPro"/>
</dbReference>
<dbReference type="InterPro" id="IPR003148">
    <property type="entry name" value="RCK_N"/>
</dbReference>
<organism evidence="11 12">
    <name type="scientific">Pseudodesulfovibrio mercurii</name>
    <dbReference type="NCBI Taxonomy" id="641491"/>
    <lineage>
        <taxon>Bacteria</taxon>
        <taxon>Pseudomonadati</taxon>
        <taxon>Thermodesulfobacteriota</taxon>
        <taxon>Desulfovibrionia</taxon>
        <taxon>Desulfovibrionales</taxon>
        <taxon>Desulfovibrionaceae</taxon>
    </lineage>
</organism>
<dbReference type="eggNOG" id="COG1226">
    <property type="taxonomic scope" value="Bacteria"/>
</dbReference>
<sequence>MGLATDIILIIVFAFFCGLAAQRLKQPIILGYILAGVLLGPYTGGLTVSGTHEIELLAEIGIALLLFALGLEFSFKDLKPVKFVALIGTPIQMLLTMALGYAVGQIMGLDWKSSLWLGALASFSSTMVLLKTLMNQGWLGTLSSKVMIGMLIVQDLAVVPMMIVLPELNDPVVGLPKLGFALVKAAVFLASMILLGTRLLPWLMARIARLGSRELFLLAIAAIGLGVGYLTYLAGLSFAFGAFVAGMVLSESDFGHQALSDIIPLRDIFGLLFFSSVGMLFDPMFLVHHFREVCWLLAVLCVGKGIIFAVLSRLFGYRNVVPLAVGLGLFQIGEFSFVLARLGLSTGSIDQDLYALILTVTIISMVLTPIVSGQTARLYNLRKRWFRHEQLESSNMPRNGLSGHVIILGAGRVGLEIAQILKRFDMTHVVVELDHRRFEQAKKAGIPAVYGDASQEIVLEAAGLRDAAQLIVTVPDLVTTRAIIQNAKRDNPNLDIIARSTTREHLHDMKELGADEAVLPELEASLEMSRQSLLRLHKSPVEIQRHTDRIRQEFYSVLADSSDEYRELVQFRGAEQQFDLQWIKVPPTSPLAGKSIGESNIRKATGASVVGVVRNGLLKTNPDAAYVLESGDLVAFIGSDEDRSRFCRLSRTEAGVTADCVA</sequence>
<dbReference type="GO" id="GO:0016020">
    <property type="term" value="C:membrane"/>
    <property type="evidence" value="ECO:0007669"/>
    <property type="project" value="UniProtKB-SubCell"/>
</dbReference>
<dbReference type="GO" id="GO:1902600">
    <property type="term" value="P:proton transmembrane transport"/>
    <property type="evidence" value="ECO:0007669"/>
    <property type="project" value="InterPro"/>
</dbReference>
<dbReference type="SMR" id="F0JDN1"/>
<feature type="transmembrane region" description="Helical" evidence="8">
    <location>
        <begin position="321"/>
        <end position="341"/>
    </location>
</feature>
<keyword evidence="12" id="KW-1185">Reference proteome</keyword>
<comment type="similarity">
    <text evidence="2">Belongs to the monovalent cation:proton antiporter 2 (CPA2) transporter (TC 2.A.37) family.</text>
</comment>
<evidence type="ECO:0000256" key="3">
    <source>
        <dbReference type="ARBA" id="ARBA00022448"/>
    </source>
</evidence>
<evidence type="ECO:0000256" key="6">
    <source>
        <dbReference type="ARBA" id="ARBA00022989"/>
    </source>
</evidence>
<dbReference type="InterPro" id="IPR036721">
    <property type="entry name" value="RCK_C_sf"/>
</dbReference>
<dbReference type="PROSITE" id="PS51201">
    <property type="entry name" value="RCK_N"/>
    <property type="match status" value="1"/>
</dbReference>
<evidence type="ECO:0000256" key="2">
    <source>
        <dbReference type="ARBA" id="ARBA00005551"/>
    </source>
</evidence>
<gene>
    <name evidence="11" type="ORF">DND132_1354</name>
</gene>
<dbReference type="InterPro" id="IPR006153">
    <property type="entry name" value="Cation/H_exchanger_TM"/>
</dbReference>
<feature type="transmembrane region" description="Helical" evidence="8">
    <location>
        <begin position="294"/>
        <end position="315"/>
    </location>
</feature>
<dbReference type="Gene3D" id="3.40.50.720">
    <property type="entry name" value="NAD(P)-binding Rossmann-like Domain"/>
    <property type="match status" value="1"/>
</dbReference>
<keyword evidence="7 8" id="KW-0472">Membrane</keyword>
<dbReference type="STRING" id="641491.DND132_1354"/>
<proteinExistence type="inferred from homology"/>
<dbReference type="Pfam" id="PF00999">
    <property type="entry name" value="Na_H_Exchanger"/>
    <property type="match status" value="1"/>
</dbReference>
<feature type="transmembrane region" description="Helical" evidence="8">
    <location>
        <begin position="215"/>
        <end position="248"/>
    </location>
</feature>
<dbReference type="GO" id="GO:0015297">
    <property type="term" value="F:antiporter activity"/>
    <property type="evidence" value="ECO:0007669"/>
    <property type="project" value="InterPro"/>
</dbReference>
<feature type="transmembrane region" description="Helical" evidence="8">
    <location>
        <begin position="29"/>
        <end position="48"/>
    </location>
</feature>
<feature type="transmembrane region" description="Helical" evidence="8">
    <location>
        <begin position="185"/>
        <end position="203"/>
    </location>
</feature>
<feature type="transmembrane region" description="Helical" evidence="8">
    <location>
        <begin position="146"/>
        <end position="165"/>
    </location>
</feature>
<dbReference type="eggNOG" id="COG0490">
    <property type="taxonomic scope" value="Bacteria"/>
</dbReference>
<evidence type="ECO:0000256" key="7">
    <source>
        <dbReference type="ARBA" id="ARBA00023136"/>
    </source>
</evidence>
<evidence type="ECO:0000259" key="10">
    <source>
        <dbReference type="PROSITE" id="PS51202"/>
    </source>
</evidence>
<dbReference type="PANTHER" id="PTHR42751">
    <property type="entry name" value="SODIUM/HYDROGEN EXCHANGER FAMILY/TRKA DOMAIN PROTEIN"/>
    <property type="match status" value="1"/>
</dbReference>
<evidence type="ECO:0000256" key="1">
    <source>
        <dbReference type="ARBA" id="ARBA00004141"/>
    </source>
</evidence>
<dbReference type="SUPFAM" id="SSF116726">
    <property type="entry name" value="TrkA C-terminal domain-like"/>
    <property type="match status" value="1"/>
</dbReference>
<keyword evidence="4" id="KW-0406">Ion transport</keyword>
<dbReference type="KEGG" id="ddn:DND132_1354"/>
<evidence type="ECO:0000256" key="5">
    <source>
        <dbReference type="ARBA" id="ARBA00022692"/>
    </source>
</evidence>
<dbReference type="InterPro" id="IPR038770">
    <property type="entry name" value="Na+/solute_symporter_sf"/>
</dbReference>
<dbReference type="PROSITE" id="PS51202">
    <property type="entry name" value="RCK_C"/>
    <property type="match status" value="1"/>
</dbReference>
<feature type="transmembrane region" description="Helical" evidence="8">
    <location>
        <begin position="268"/>
        <end position="287"/>
    </location>
</feature>
<comment type="subcellular location">
    <subcellularLocation>
        <location evidence="1">Membrane</location>
        <topology evidence="1">Multi-pass membrane protein</topology>
    </subcellularLocation>
</comment>
<dbReference type="RefSeq" id="WP_014321991.1">
    <property type="nucleotide sequence ID" value="NC_016803.1"/>
</dbReference>
<dbReference type="Proteomes" id="UP000007845">
    <property type="component" value="Chromosome"/>
</dbReference>
<evidence type="ECO:0000313" key="11">
    <source>
        <dbReference type="EMBL" id="EGB14563.1"/>
    </source>
</evidence>
<feature type="transmembrane region" description="Helical" evidence="8">
    <location>
        <begin position="6"/>
        <end position="22"/>
    </location>
</feature>
<evidence type="ECO:0000259" key="9">
    <source>
        <dbReference type="PROSITE" id="PS51201"/>
    </source>
</evidence>
<dbReference type="HOGENOM" id="CLU_005126_9_0_7"/>
<dbReference type="Pfam" id="PF02080">
    <property type="entry name" value="TrkA_C"/>
    <property type="match status" value="1"/>
</dbReference>
<dbReference type="eggNOG" id="COG4651">
    <property type="taxonomic scope" value="Bacteria"/>
</dbReference>
<feature type="transmembrane region" description="Helical" evidence="8">
    <location>
        <begin position="54"/>
        <end position="71"/>
    </location>
</feature>
<reference evidence="11 12" key="1">
    <citation type="journal article" date="2011" name="J. Bacteriol.">
        <title>Genome sequence of the mercury-methylating strain Desulfovibrio desulfuricans ND132.</title>
        <authorList>
            <person name="Brown S.D."/>
            <person name="Gilmour C.C."/>
            <person name="Kucken A.M."/>
            <person name="Wall J.D."/>
            <person name="Elias D.A."/>
            <person name="Brandt C.C."/>
            <person name="Podar M."/>
            <person name="Chertkov O."/>
            <person name="Held B."/>
            <person name="Bruce D.C."/>
            <person name="Detter J.C."/>
            <person name="Tapia R."/>
            <person name="Han C.S."/>
            <person name="Goodwin L.A."/>
            <person name="Cheng J.F."/>
            <person name="Pitluck S."/>
            <person name="Woyke T."/>
            <person name="Mikhailova N."/>
            <person name="Ivanova N.N."/>
            <person name="Han J."/>
            <person name="Lucas S."/>
            <person name="Lapidus A.L."/>
            <person name="Land M.L."/>
            <person name="Hauser L.J."/>
            <person name="Palumbo A.V."/>
        </authorList>
    </citation>
    <scope>NUCLEOTIDE SEQUENCE [LARGE SCALE GENOMIC DNA]</scope>
    <source>
        <strain evidence="11 12">ND132</strain>
    </source>
</reference>
<dbReference type="Gene3D" id="1.20.1530.20">
    <property type="match status" value="1"/>
</dbReference>
<keyword evidence="4" id="KW-0630">Potassium</keyword>
<feature type="domain" description="RCK N-terminal" evidence="9">
    <location>
        <begin position="402"/>
        <end position="519"/>
    </location>
</feature>
<feature type="transmembrane region" description="Helical" evidence="8">
    <location>
        <begin position="83"/>
        <end position="103"/>
    </location>
</feature>
<dbReference type="InterPro" id="IPR036291">
    <property type="entry name" value="NAD(P)-bd_dom_sf"/>
</dbReference>
<feature type="domain" description="RCK C-terminal" evidence="10">
    <location>
        <begin position="566"/>
        <end position="652"/>
    </location>
</feature>
<keyword evidence="4" id="KW-0633">Potassium transport</keyword>
<keyword evidence="6 8" id="KW-1133">Transmembrane helix</keyword>
<dbReference type="AlphaFoldDB" id="F0JDN1"/>
<evidence type="ECO:0000256" key="4">
    <source>
        <dbReference type="ARBA" id="ARBA00022538"/>
    </source>
</evidence>
<dbReference type="InterPro" id="IPR006037">
    <property type="entry name" value="RCK_C"/>
</dbReference>
<evidence type="ECO:0000313" key="12">
    <source>
        <dbReference type="Proteomes" id="UP000007845"/>
    </source>
</evidence>
<keyword evidence="5 8" id="KW-0812">Transmembrane</keyword>
<feature type="transmembrane region" description="Helical" evidence="8">
    <location>
        <begin position="353"/>
        <end position="372"/>
    </location>
</feature>
<name>F0JDN1_9BACT</name>
<dbReference type="Gene3D" id="3.30.70.1450">
    <property type="entry name" value="Regulator of K+ conductance, C-terminal domain"/>
    <property type="match status" value="1"/>
</dbReference>
<dbReference type="GO" id="GO:0006813">
    <property type="term" value="P:potassium ion transport"/>
    <property type="evidence" value="ECO:0007669"/>
    <property type="project" value="UniProtKB-KW"/>
</dbReference>
<accession>F0JDN1</accession>
<keyword evidence="3" id="KW-0813">Transport</keyword>
<feature type="transmembrane region" description="Helical" evidence="8">
    <location>
        <begin position="115"/>
        <end position="134"/>
    </location>
</feature>
<dbReference type="Pfam" id="PF02254">
    <property type="entry name" value="TrkA_N"/>
    <property type="match status" value="1"/>
</dbReference>
<protein>
    <submittedName>
        <fullName evidence="11">Sodium/hydrogen exchanger</fullName>
    </submittedName>
</protein>
<dbReference type="SUPFAM" id="SSF51735">
    <property type="entry name" value="NAD(P)-binding Rossmann-fold domains"/>
    <property type="match status" value="1"/>
</dbReference>
<dbReference type="EMBL" id="CP003220">
    <property type="protein sequence ID" value="EGB14563.1"/>
    <property type="molecule type" value="Genomic_DNA"/>
</dbReference>
<dbReference type="OrthoDB" id="9781411at2"/>